<keyword evidence="15" id="KW-0675">Receptor</keyword>
<proteinExistence type="predicted"/>
<dbReference type="FunFam" id="3.30.200.20:FF:000394">
    <property type="entry name" value="Leucine-rich repeat receptor-like protein kinase"/>
    <property type="match status" value="1"/>
</dbReference>
<feature type="domain" description="Protein kinase" evidence="20">
    <location>
        <begin position="506"/>
        <end position="780"/>
    </location>
</feature>
<dbReference type="Pfam" id="PF12819">
    <property type="entry name" value="Malectin_like"/>
    <property type="match status" value="1"/>
</dbReference>
<evidence type="ECO:0000256" key="1">
    <source>
        <dbReference type="ARBA" id="ARBA00004167"/>
    </source>
</evidence>
<evidence type="ECO:0000256" key="6">
    <source>
        <dbReference type="ARBA" id="ARBA00022679"/>
    </source>
</evidence>
<dbReference type="FunFam" id="3.80.10.10:FF:000129">
    <property type="entry name" value="Leucine-rich repeat receptor-like kinase"/>
    <property type="match status" value="1"/>
</dbReference>
<dbReference type="Gene3D" id="2.60.120.430">
    <property type="entry name" value="Galactose-binding lectin"/>
    <property type="match status" value="1"/>
</dbReference>
<evidence type="ECO:0000256" key="3">
    <source>
        <dbReference type="ARBA" id="ARBA00022527"/>
    </source>
</evidence>
<keyword evidence="3" id="KW-0723">Serine/threonine-protein kinase</keyword>
<name>A0AAE1K786_9FABA</name>
<evidence type="ECO:0000256" key="7">
    <source>
        <dbReference type="ARBA" id="ARBA00022692"/>
    </source>
</evidence>
<dbReference type="GO" id="GO:0005524">
    <property type="term" value="F:ATP binding"/>
    <property type="evidence" value="ECO:0007669"/>
    <property type="project" value="UniProtKB-UniRule"/>
</dbReference>
<dbReference type="PROSITE" id="PS51450">
    <property type="entry name" value="LRR"/>
    <property type="match status" value="1"/>
</dbReference>
<dbReference type="EMBL" id="JAWXYG010000007">
    <property type="protein sequence ID" value="KAK4267379.1"/>
    <property type="molecule type" value="Genomic_DNA"/>
</dbReference>
<keyword evidence="5" id="KW-0433">Leucine-rich repeat</keyword>
<dbReference type="Pfam" id="PF07714">
    <property type="entry name" value="PK_Tyr_Ser-Thr"/>
    <property type="match status" value="1"/>
</dbReference>
<dbReference type="AlphaFoldDB" id="A0AAE1K786"/>
<evidence type="ECO:0000256" key="13">
    <source>
        <dbReference type="ARBA" id="ARBA00022989"/>
    </source>
</evidence>
<sequence length="819" mass="91936">MVAPNKRYKIDHPYVGRQLQTLRIFPEGRRNCYTLRPKQGKNQNYLIRAFFAYGNYDGKNQTPSFDLYLGNNHWASVDPTTDYNFEEIIHTPTTDTVHVCLVKSGDGVPFISTLELRPLSNSIYTTTFQSLLRRYARIDVGYMNTITESRYTDDIYDRMWREDYAFKLQGWNVFSKSVDINPQSTNDSYKLPSRVLQSAANSSNRSSALNLDCVSVWGSPFEYSFKYYVYFHFAEIEELPLGQKRVIDISVNGEDILPTPMTLEYLKPRTVSTITNQSCIHFSISSTSESDAPPILNALEIYQIISPLIFPTDQTDVDAILDIKTKYQLSKLDWQGDPCFPNYAWEGLICSSATIHSYARITSLNLSMSKLIGDIAISFSQLTELKSLDLSDNNLSGTIPEFLAELPKLKVLNLRGNKLTGSIPKTLKEKSDLDMSLDGNPDLCLKDPCKKHKFVIPLIASTSALIVVILVLLGIWTLGIKRQKGHEATKIRNREFSYSNVLGITNNLQNLIGEGGFGKVYLGTLKNGTQVAVKLLSHSSVQGHREFRSEVELLMVVHHRHLVSLIGYCEETGARALVYEYMAYGDLRRHLSGDSGDALKWKKRLQIALDAACGLEYLHNGCKPAIVHRDLKTTNILLDENMEAKIADFGLSRAFANDIDSHVSTRPAGTVGYLDPEFQSSGNLTKGSDIYSLGIILLELITGQPAAKRQQNYTFSLLLYWVTPKFKNKEIESIVDPRLRGKYSVDSVWKFLEIAMSCTAPSASERPDISQVVYELRGCLAMETSMELVTSSNLHPNSSSSTVMSASQFDSDFSVLSGR</sequence>
<comment type="caution">
    <text evidence="21">The sequence shown here is derived from an EMBL/GenBank/DDBJ whole genome shotgun (WGS) entry which is preliminary data.</text>
</comment>
<dbReference type="Gene3D" id="1.10.510.10">
    <property type="entry name" value="Transferase(Phosphotransferase) domain 1"/>
    <property type="match status" value="1"/>
</dbReference>
<dbReference type="InterPro" id="IPR024788">
    <property type="entry name" value="Malectin-like_Carb-bd_dom"/>
</dbReference>
<dbReference type="PANTHER" id="PTHR45631">
    <property type="entry name" value="OS07G0107800 PROTEIN-RELATED"/>
    <property type="match status" value="1"/>
</dbReference>
<evidence type="ECO:0000313" key="21">
    <source>
        <dbReference type="EMBL" id="KAK4267379.1"/>
    </source>
</evidence>
<keyword evidence="22" id="KW-1185">Reference proteome</keyword>
<keyword evidence="6" id="KW-0808">Transferase</keyword>
<evidence type="ECO:0000256" key="19">
    <source>
        <dbReference type="SAM" id="Phobius"/>
    </source>
</evidence>
<evidence type="ECO:0000256" key="2">
    <source>
        <dbReference type="ARBA" id="ARBA00012513"/>
    </source>
</evidence>
<dbReference type="InterPro" id="IPR000719">
    <property type="entry name" value="Prot_kinase_dom"/>
</dbReference>
<evidence type="ECO:0000313" key="22">
    <source>
        <dbReference type="Proteomes" id="UP001293593"/>
    </source>
</evidence>
<dbReference type="Gene3D" id="3.80.10.10">
    <property type="entry name" value="Ribonuclease Inhibitor"/>
    <property type="match status" value="1"/>
</dbReference>
<dbReference type="PANTHER" id="PTHR45631:SF212">
    <property type="entry name" value="PROTEIN KINASE DOMAIN-CONTAINING PROTEIN"/>
    <property type="match status" value="1"/>
</dbReference>
<comment type="catalytic activity">
    <reaction evidence="17">
        <text>L-seryl-[protein] + ATP = O-phospho-L-seryl-[protein] + ADP + H(+)</text>
        <dbReference type="Rhea" id="RHEA:17989"/>
        <dbReference type="Rhea" id="RHEA-COMP:9863"/>
        <dbReference type="Rhea" id="RHEA-COMP:11604"/>
        <dbReference type="ChEBI" id="CHEBI:15378"/>
        <dbReference type="ChEBI" id="CHEBI:29999"/>
        <dbReference type="ChEBI" id="CHEBI:30616"/>
        <dbReference type="ChEBI" id="CHEBI:83421"/>
        <dbReference type="ChEBI" id="CHEBI:456216"/>
        <dbReference type="EC" id="2.7.11.1"/>
    </reaction>
</comment>
<reference evidence="21" key="1">
    <citation type="submission" date="2023-10" db="EMBL/GenBank/DDBJ databases">
        <title>Chromosome-level genome of the transformable northern wattle, Acacia crassicarpa.</title>
        <authorList>
            <person name="Massaro I."/>
            <person name="Sinha N.R."/>
            <person name="Poethig S."/>
            <person name="Leichty A.R."/>
        </authorList>
    </citation>
    <scope>NUCLEOTIDE SEQUENCE</scope>
    <source>
        <strain evidence="21">Acra3RX</strain>
        <tissue evidence="21">Leaf</tissue>
    </source>
</reference>
<dbReference type="InterPro" id="IPR017441">
    <property type="entry name" value="Protein_kinase_ATP_BS"/>
</dbReference>
<dbReference type="InterPro" id="IPR008271">
    <property type="entry name" value="Ser/Thr_kinase_AS"/>
</dbReference>
<protein>
    <recommendedName>
        <fullName evidence="2">non-specific serine/threonine protein kinase</fullName>
        <ecNumber evidence="2">2.7.11.1</ecNumber>
    </recommendedName>
</protein>
<dbReference type="InterPro" id="IPR001245">
    <property type="entry name" value="Ser-Thr/Tyr_kinase_cat_dom"/>
</dbReference>
<keyword evidence="7 19" id="KW-0812">Transmembrane</keyword>
<evidence type="ECO:0000256" key="14">
    <source>
        <dbReference type="ARBA" id="ARBA00023136"/>
    </source>
</evidence>
<evidence type="ECO:0000259" key="20">
    <source>
        <dbReference type="PROSITE" id="PS50011"/>
    </source>
</evidence>
<dbReference type="InterPro" id="IPR032675">
    <property type="entry name" value="LRR_dom_sf"/>
</dbReference>
<dbReference type="EC" id="2.7.11.1" evidence="2"/>
<comment type="subcellular location">
    <subcellularLocation>
        <location evidence="1">Membrane</location>
        <topology evidence="1">Single-pass membrane protein</topology>
    </subcellularLocation>
</comment>
<keyword evidence="12 18" id="KW-0067">ATP-binding</keyword>
<dbReference type="Gene3D" id="3.30.200.20">
    <property type="entry name" value="Phosphorylase Kinase, domain 1"/>
    <property type="match status" value="1"/>
</dbReference>
<keyword evidence="11" id="KW-0418">Kinase</keyword>
<evidence type="ECO:0000256" key="17">
    <source>
        <dbReference type="ARBA" id="ARBA00048679"/>
    </source>
</evidence>
<comment type="catalytic activity">
    <reaction evidence="16">
        <text>L-threonyl-[protein] + ATP = O-phospho-L-threonyl-[protein] + ADP + H(+)</text>
        <dbReference type="Rhea" id="RHEA:46608"/>
        <dbReference type="Rhea" id="RHEA-COMP:11060"/>
        <dbReference type="Rhea" id="RHEA-COMP:11605"/>
        <dbReference type="ChEBI" id="CHEBI:15378"/>
        <dbReference type="ChEBI" id="CHEBI:30013"/>
        <dbReference type="ChEBI" id="CHEBI:30616"/>
        <dbReference type="ChEBI" id="CHEBI:61977"/>
        <dbReference type="ChEBI" id="CHEBI:456216"/>
        <dbReference type="EC" id="2.7.11.1"/>
    </reaction>
</comment>
<gene>
    <name evidence="21" type="ORF">QN277_024166</name>
</gene>
<organism evidence="21 22">
    <name type="scientific">Acacia crassicarpa</name>
    <name type="common">northern wattle</name>
    <dbReference type="NCBI Taxonomy" id="499986"/>
    <lineage>
        <taxon>Eukaryota</taxon>
        <taxon>Viridiplantae</taxon>
        <taxon>Streptophyta</taxon>
        <taxon>Embryophyta</taxon>
        <taxon>Tracheophyta</taxon>
        <taxon>Spermatophyta</taxon>
        <taxon>Magnoliopsida</taxon>
        <taxon>eudicotyledons</taxon>
        <taxon>Gunneridae</taxon>
        <taxon>Pentapetalae</taxon>
        <taxon>rosids</taxon>
        <taxon>fabids</taxon>
        <taxon>Fabales</taxon>
        <taxon>Fabaceae</taxon>
        <taxon>Caesalpinioideae</taxon>
        <taxon>mimosoid clade</taxon>
        <taxon>Acacieae</taxon>
        <taxon>Acacia</taxon>
    </lineage>
</organism>
<dbReference type="CDD" id="cd14066">
    <property type="entry name" value="STKc_IRAK"/>
    <property type="match status" value="1"/>
</dbReference>
<evidence type="ECO:0000256" key="12">
    <source>
        <dbReference type="ARBA" id="ARBA00022840"/>
    </source>
</evidence>
<keyword evidence="14 19" id="KW-0472">Membrane</keyword>
<dbReference type="SUPFAM" id="SSF52058">
    <property type="entry name" value="L domain-like"/>
    <property type="match status" value="1"/>
</dbReference>
<evidence type="ECO:0000256" key="15">
    <source>
        <dbReference type="ARBA" id="ARBA00023170"/>
    </source>
</evidence>
<dbReference type="PROSITE" id="PS00108">
    <property type="entry name" value="PROTEIN_KINASE_ST"/>
    <property type="match status" value="1"/>
</dbReference>
<accession>A0AAE1K786</accession>
<feature type="binding site" evidence="18">
    <location>
        <position position="534"/>
    </location>
    <ligand>
        <name>ATP</name>
        <dbReference type="ChEBI" id="CHEBI:30616"/>
    </ligand>
</feature>
<evidence type="ECO:0000256" key="8">
    <source>
        <dbReference type="ARBA" id="ARBA00022729"/>
    </source>
</evidence>
<evidence type="ECO:0000256" key="11">
    <source>
        <dbReference type="ARBA" id="ARBA00022777"/>
    </source>
</evidence>
<keyword evidence="8" id="KW-0732">Signal</keyword>
<keyword evidence="4" id="KW-0597">Phosphoprotein</keyword>
<keyword evidence="10 18" id="KW-0547">Nucleotide-binding</keyword>
<feature type="transmembrane region" description="Helical" evidence="19">
    <location>
        <begin position="454"/>
        <end position="476"/>
    </location>
</feature>
<dbReference type="InterPro" id="IPR011009">
    <property type="entry name" value="Kinase-like_dom_sf"/>
</dbReference>
<dbReference type="Pfam" id="PF13855">
    <property type="entry name" value="LRR_8"/>
    <property type="match status" value="1"/>
</dbReference>
<evidence type="ECO:0000256" key="4">
    <source>
        <dbReference type="ARBA" id="ARBA00022553"/>
    </source>
</evidence>
<dbReference type="PROSITE" id="PS00107">
    <property type="entry name" value="PROTEIN_KINASE_ATP"/>
    <property type="match status" value="1"/>
</dbReference>
<dbReference type="PROSITE" id="PS50011">
    <property type="entry name" value="PROTEIN_KINASE_DOM"/>
    <property type="match status" value="1"/>
</dbReference>
<dbReference type="SUPFAM" id="SSF56112">
    <property type="entry name" value="Protein kinase-like (PK-like)"/>
    <property type="match status" value="1"/>
</dbReference>
<dbReference type="FunFam" id="1.10.510.10:FF:000146">
    <property type="entry name" value="LRR receptor-like serine/threonine-protein kinase IOS1"/>
    <property type="match status" value="1"/>
</dbReference>
<dbReference type="GO" id="GO:0004674">
    <property type="term" value="F:protein serine/threonine kinase activity"/>
    <property type="evidence" value="ECO:0007669"/>
    <property type="project" value="UniProtKB-KW"/>
</dbReference>
<dbReference type="PRINTS" id="PR00019">
    <property type="entry name" value="LEURICHRPT"/>
</dbReference>
<evidence type="ECO:0000256" key="16">
    <source>
        <dbReference type="ARBA" id="ARBA00047899"/>
    </source>
</evidence>
<dbReference type="GO" id="GO:0016020">
    <property type="term" value="C:membrane"/>
    <property type="evidence" value="ECO:0007669"/>
    <property type="project" value="UniProtKB-SubCell"/>
</dbReference>
<evidence type="ECO:0000256" key="10">
    <source>
        <dbReference type="ARBA" id="ARBA00022741"/>
    </source>
</evidence>
<evidence type="ECO:0000256" key="5">
    <source>
        <dbReference type="ARBA" id="ARBA00022614"/>
    </source>
</evidence>
<dbReference type="SMART" id="SM00220">
    <property type="entry name" value="S_TKc"/>
    <property type="match status" value="1"/>
</dbReference>
<evidence type="ECO:0000256" key="9">
    <source>
        <dbReference type="ARBA" id="ARBA00022737"/>
    </source>
</evidence>
<keyword evidence="9" id="KW-0677">Repeat</keyword>
<keyword evidence="13 19" id="KW-1133">Transmembrane helix</keyword>
<dbReference type="InterPro" id="IPR001611">
    <property type="entry name" value="Leu-rich_rpt"/>
</dbReference>
<evidence type="ECO:0000256" key="18">
    <source>
        <dbReference type="PROSITE-ProRule" id="PRU10141"/>
    </source>
</evidence>
<dbReference type="Proteomes" id="UP001293593">
    <property type="component" value="Unassembled WGS sequence"/>
</dbReference>